<dbReference type="Proteomes" id="UP001497535">
    <property type="component" value="Unassembled WGS sequence"/>
</dbReference>
<reference evidence="1" key="1">
    <citation type="submission" date="2023-11" db="EMBL/GenBank/DDBJ databases">
        <authorList>
            <person name="Poullet M."/>
        </authorList>
    </citation>
    <scope>NUCLEOTIDE SEQUENCE</scope>
    <source>
        <strain evidence="1">E1834</strain>
    </source>
</reference>
<gene>
    <name evidence="1" type="ORF">MENTE1834_LOCUS17802</name>
</gene>
<dbReference type="EMBL" id="CAVMJV010000020">
    <property type="protein sequence ID" value="CAK5067301.1"/>
    <property type="molecule type" value="Genomic_DNA"/>
</dbReference>
<proteinExistence type="predicted"/>
<evidence type="ECO:0000313" key="2">
    <source>
        <dbReference type="Proteomes" id="UP001497535"/>
    </source>
</evidence>
<comment type="caution">
    <text evidence="1">The sequence shown here is derived from an EMBL/GenBank/DDBJ whole genome shotgun (WGS) entry which is preliminary data.</text>
</comment>
<evidence type="ECO:0000313" key="1">
    <source>
        <dbReference type="EMBL" id="CAK5067301.1"/>
    </source>
</evidence>
<keyword evidence="2" id="KW-1185">Reference proteome</keyword>
<sequence length="86" mass="10412">MLASNCECTCVAFIVWTRTIEVAAEPVCRLWGWSRPLQSRVLSLFYFLFSYVWTIFFLSLFHWPYLSFNCPFYIFSSLHFMSYLYF</sequence>
<organism evidence="1 2">
    <name type="scientific">Meloidogyne enterolobii</name>
    <name type="common">Root-knot nematode worm</name>
    <name type="synonym">Meloidogyne mayaguensis</name>
    <dbReference type="NCBI Taxonomy" id="390850"/>
    <lineage>
        <taxon>Eukaryota</taxon>
        <taxon>Metazoa</taxon>
        <taxon>Ecdysozoa</taxon>
        <taxon>Nematoda</taxon>
        <taxon>Chromadorea</taxon>
        <taxon>Rhabditida</taxon>
        <taxon>Tylenchina</taxon>
        <taxon>Tylenchomorpha</taxon>
        <taxon>Tylenchoidea</taxon>
        <taxon>Meloidogynidae</taxon>
        <taxon>Meloidogyninae</taxon>
        <taxon>Meloidogyne</taxon>
    </lineage>
</organism>
<accession>A0ACB0YX68</accession>
<name>A0ACB0YX68_MELEN</name>
<protein>
    <submittedName>
        <fullName evidence="1">Uncharacterized protein</fullName>
    </submittedName>
</protein>